<dbReference type="InterPro" id="IPR053842">
    <property type="entry name" value="NikA-like"/>
</dbReference>
<organism evidence="1 2">
    <name type="scientific">Enterococcus mundtii</name>
    <dbReference type="NCBI Taxonomy" id="53346"/>
    <lineage>
        <taxon>Bacteria</taxon>
        <taxon>Bacillati</taxon>
        <taxon>Bacillota</taxon>
        <taxon>Bacilli</taxon>
        <taxon>Lactobacillales</taxon>
        <taxon>Enterococcaceae</taxon>
        <taxon>Enterococcus</taxon>
    </lineage>
</organism>
<sequence>MDKKNLFRNEIIKVYVTEEEKQRIKKNMNLARIGTMTNYIRLMALNGWVINIDFTDLKEALGETGQYVSELNMIGNNINQIAHKLNQTDLVEKEDIQYLVSEFAKMQNNYVRSQDILLQEIQKLTRRE</sequence>
<gene>
    <name evidence="1" type="ORF">BTN92_13980</name>
</gene>
<dbReference type="Pfam" id="PF21983">
    <property type="entry name" value="NikA-like"/>
    <property type="match status" value="1"/>
</dbReference>
<dbReference type="EMBL" id="MSTR01000017">
    <property type="protein sequence ID" value="ONN40955.1"/>
    <property type="molecule type" value="Genomic_DNA"/>
</dbReference>
<comment type="caution">
    <text evidence="1">The sequence shown here is derived from an EMBL/GenBank/DDBJ whole genome shotgun (WGS) entry which is preliminary data.</text>
</comment>
<name>A0A1V2UCE3_ENTMU</name>
<evidence type="ECO:0000313" key="2">
    <source>
        <dbReference type="Proteomes" id="UP000189299"/>
    </source>
</evidence>
<protein>
    <submittedName>
        <fullName evidence="1">Mobilization protein MobC</fullName>
    </submittedName>
</protein>
<dbReference type="AlphaFoldDB" id="A0A1V2UCE3"/>
<dbReference type="RefSeq" id="WP_077152001.1">
    <property type="nucleotide sequence ID" value="NZ_CABMMO010000017.1"/>
</dbReference>
<dbReference type="Proteomes" id="UP000189299">
    <property type="component" value="Unassembled WGS sequence"/>
</dbReference>
<dbReference type="STRING" id="53346.A5802_003325"/>
<proteinExistence type="predicted"/>
<accession>A0A1V2UCE3</accession>
<reference evidence="1 2" key="1">
    <citation type="submission" date="2016-12" db="EMBL/GenBank/DDBJ databases">
        <authorList>
            <person name="Song W.-J."/>
            <person name="Kurnit D.M."/>
        </authorList>
    </citation>
    <scope>NUCLEOTIDE SEQUENCE [LARGE SCALE GENOMIC DNA]</scope>
    <source>
        <strain evidence="1 2">CGB1038-1_S1</strain>
    </source>
</reference>
<dbReference type="OrthoDB" id="9804743at2"/>
<evidence type="ECO:0000313" key="1">
    <source>
        <dbReference type="EMBL" id="ONN40955.1"/>
    </source>
</evidence>